<dbReference type="Pfam" id="PF00579">
    <property type="entry name" value="tRNA-synt_1b"/>
    <property type="match status" value="2"/>
</dbReference>
<feature type="compositionally biased region" description="Basic and acidic residues" evidence="13">
    <location>
        <begin position="449"/>
        <end position="475"/>
    </location>
</feature>
<dbReference type="GO" id="GO:0004830">
    <property type="term" value="F:tryptophan-tRNA ligase activity"/>
    <property type="evidence" value="ECO:0007669"/>
    <property type="project" value="UniProtKB-EC"/>
</dbReference>
<evidence type="ECO:0000256" key="13">
    <source>
        <dbReference type="SAM" id="MobiDB-lite"/>
    </source>
</evidence>
<dbReference type="FunFam" id="1.10.240.10:FF:000003">
    <property type="entry name" value="Tryptophan--tRNA ligase, cytoplasmic"/>
    <property type="match status" value="1"/>
</dbReference>
<evidence type="ECO:0000256" key="8">
    <source>
        <dbReference type="ARBA" id="ARBA00022840"/>
    </source>
</evidence>
<keyword evidence="5" id="KW-0963">Cytoplasm</keyword>
<dbReference type="EMBL" id="MU006096">
    <property type="protein sequence ID" value="KAF2838733.1"/>
    <property type="molecule type" value="Genomic_DNA"/>
</dbReference>
<evidence type="ECO:0000256" key="3">
    <source>
        <dbReference type="ARBA" id="ARBA00013161"/>
    </source>
</evidence>
<comment type="similarity">
    <text evidence="2 12">Belongs to the class-I aminoacyl-tRNA synthetase family.</text>
</comment>
<evidence type="ECO:0000256" key="4">
    <source>
        <dbReference type="ARBA" id="ARBA00013782"/>
    </source>
</evidence>
<dbReference type="GO" id="GO:0006436">
    <property type="term" value="P:tryptophanyl-tRNA aminoacylation"/>
    <property type="evidence" value="ECO:0007669"/>
    <property type="project" value="InterPro"/>
</dbReference>
<proteinExistence type="inferred from homology"/>
<dbReference type="SUPFAM" id="SSF52374">
    <property type="entry name" value="Nucleotidylyl transferase"/>
    <property type="match status" value="1"/>
</dbReference>
<reference evidence="14" key="1">
    <citation type="journal article" date="2020" name="Stud. Mycol.">
        <title>101 Dothideomycetes genomes: a test case for predicting lifestyles and emergence of pathogens.</title>
        <authorList>
            <person name="Haridas S."/>
            <person name="Albert R."/>
            <person name="Binder M."/>
            <person name="Bloem J."/>
            <person name="Labutti K."/>
            <person name="Salamov A."/>
            <person name="Andreopoulos B."/>
            <person name="Baker S."/>
            <person name="Barry K."/>
            <person name="Bills G."/>
            <person name="Bluhm B."/>
            <person name="Cannon C."/>
            <person name="Castanera R."/>
            <person name="Culley D."/>
            <person name="Daum C."/>
            <person name="Ezra D."/>
            <person name="Gonzalez J."/>
            <person name="Henrissat B."/>
            <person name="Kuo A."/>
            <person name="Liang C."/>
            <person name="Lipzen A."/>
            <person name="Lutzoni F."/>
            <person name="Magnuson J."/>
            <person name="Mondo S."/>
            <person name="Nolan M."/>
            <person name="Ohm R."/>
            <person name="Pangilinan J."/>
            <person name="Park H.-J."/>
            <person name="Ramirez L."/>
            <person name="Alfaro M."/>
            <person name="Sun H."/>
            <person name="Tritt A."/>
            <person name="Yoshinaga Y."/>
            <person name="Zwiers L.-H."/>
            <person name="Turgeon B."/>
            <person name="Goodwin S."/>
            <person name="Spatafora J."/>
            <person name="Crous P."/>
            <person name="Grigoriev I."/>
        </authorList>
    </citation>
    <scope>NUCLEOTIDE SEQUENCE</scope>
    <source>
        <strain evidence="14">CBS 101060</strain>
    </source>
</reference>
<dbReference type="InterPro" id="IPR002306">
    <property type="entry name" value="Trp-tRNA-ligase"/>
</dbReference>
<dbReference type="NCBIfam" id="TIGR00233">
    <property type="entry name" value="trpS"/>
    <property type="match status" value="1"/>
</dbReference>
<evidence type="ECO:0000256" key="2">
    <source>
        <dbReference type="ARBA" id="ARBA00005594"/>
    </source>
</evidence>
<evidence type="ECO:0000313" key="14">
    <source>
        <dbReference type="EMBL" id="KAF2838733.1"/>
    </source>
</evidence>
<dbReference type="PANTHER" id="PTHR10055:SF1">
    <property type="entry name" value="TRYPTOPHAN--TRNA LIGASE, CYTOPLASMIC"/>
    <property type="match status" value="1"/>
</dbReference>
<evidence type="ECO:0000256" key="10">
    <source>
        <dbReference type="ARBA" id="ARBA00023146"/>
    </source>
</evidence>
<dbReference type="Gene3D" id="3.40.50.620">
    <property type="entry name" value="HUPs"/>
    <property type="match status" value="1"/>
</dbReference>
<dbReference type="EC" id="6.1.1.2" evidence="3"/>
<gene>
    <name evidence="14" type="ORF">M501DRAFT_1004546</name>
</gene>
<sequence>MENQDTPVPVPIPEDQPKAAEQVIDPWNVSGAVGEDGKIKPIDYVKLVEQFGTKLIDDALLERFERVTGQKPHRFLRRQIAFSHRDLEVILDKYEKKEPFFIYTGRGPSSTSMHIGHIVPFELTRYLSDVFQAPLVIMLTDDEKYLIGKNDLDVEEYEQFARENAKDIIACGFDIDRTFIFSDYGYMGGDLYRNITRISKRITRATADSCFGFTSSTNIGKVHFAAIQAATSFGSSFPEIFGTNKAQTAKIPCLIPCAIDQDPYFRLTRDVASQLNYSKPSLIHARFLDALQGPGSKMSASIDSSSIKLTDTPKQILKKITTYAFSGGKETLEEHREKGGNPDIDVPYNYLKFFLEDDDELAQIYTDYKKGTMLTSEIKKKCADVVSTFVTDFQGRRAKITDEMLDEFMKPRALKVHGQLSNTILPIVGGKSTAGKVPVADPNSKAQAKKAEKLRQIEAKKAQKAKEKEEKEKAAKGHIVTSTESAPMPNPDNSTS</sequence>
<dbReference type="Gene3D" id="1.10.240.10">
    <property type="entry name" value="Tyrosyl-Transfer RNA Synthetase"/>
    <property type="match status" value="1"/>
</dbReference>
<evidence type="ECO:0000313" key="15">
    <source>
        <dbReference type="Proteomes" id="UP000799429"/>
    </source>
</evidence>
<evidence type="ECO:0000256" key="7">
    <source>
        <dbReference type="ARBA" id="ARBA00022741"/>
    </source>
</evidence>
<evidence type="ECO:0000256" key="11">
    <source>
        <dbReference type="ARBA" id="ARBA00030268"/>
    </source>
</evidence>
<keyword evidence="9 12" id="KW-0648">Protein biosynthesis</keyword>
<dbReference type="PRINTS" id="PR01039">
    <property type="entry name" value="TRNASYNTHTRP"/>
</dbReference>
<dbReference type="GO" id="GO:0005524">
    <property type="term" value="F:ATP binding"/>
    <property type="evidence" value="ECO:0007669"/>
    <property type="project" value="UniProtKB-KW"/>
</dbReference>
<keyword evidence="6 12" id="KW-0436">Ligase</keyword>
<evidence type="ECO:0000256" key="6">
    <source>
        <dbReference type="ARBA" id="ARBA00022598"/>
    </source>
</evidence>
<organism evidence="14 15">
    <name type="scientific">Patellaria atrata CBS 101060</name>
    <dbReference type="NCBI Taxonomy" id="1346257"/>
    <lineage>
        <taxon>Eukaryota</taxon>
        <taxon>Fungi</taxon>
        <taxon>Dikarya</taxon>
        <taxon>Ascomycota</taxon>
        <taxon>Pezizomycotina</taxon>
        <taxon>Dothideomycetes</taxon>
        <taxon>Dothideomycetes incertae sedis</taxon>
        <taxon>Patellariales</taxon>
        <taxon>Patellariaceae</taxon>
        <taxon>Patellaria</taxon>
    </lineage>
</organism>
<name>A0A9P4S9T8_9PEZI</name>
<protein>
    <recommendedName>
        <fullName evidence="4">Tryptophan--tRNA ligase, cytoplasmic</fullName>
        <ecNumber evidence="3">6.1.1.2</ecNumber>
    </recommendedName>
    <alternativeName>
        <fullName evidence="11">Tryptophanyl-tRNA synthetase</fullName>
    </alternativeName>
</protein>
<keyword evidence="7 12" id="KW-0547">Nucleotide-binding</keyword>
<feature type="compositionally biased region" description="Polar residues" evidence="13">
    <location>
        <begin position="480"/>
        <end position="496"/>
    </location>
</feature>
<comment type="caution">
    <text evidence="14">The sequence shown here is derived from an EMBL/GenBank/DDBJ whole genome shotgun (WGS) entry which is preliminary data.</text>
</comment>
<keyword evidence="15" id="KW-1185">Reference proteome</keyword>
<dbReference type="PANTHER" id="PTHR10055">
    <property type="entry name" value="TRYPTOPHANYL-TRNA SYNTHETASE"/>
    <property type="match status" value="1"/>
</dbReference>
<dbReference type="GO" id="GO:0005737">
    <property type="term" value="C:cytoplasm"/>
    <property type="evidence" value="ECO:0007669"/>
    <property type="project" value="UniProtKB-SubCell"/>
</dbReference>
<comment type="subcellular location">
    <subcellularLocation>
        <location evidence="1">Cytoplasm</location>
    </subcellularLocation>
</comment>
<dbReference type="OrthoDB" id="10261385at2759"/>
<dbReference type="AlphaFoldDB" id="A0A9P4S9T8"/>
<evidence type="ECO:0000256" key="9">
    <source>
        <dbReference type="ARBA" id="ARBA00022917"/>
    </source>
</evidence>
<dbReference type="InterPro" id="IPR002305">
    <property type="entry name" value="aa-tRNA-synth_Ic"/>
</dbReference>
<keyword evidence="8 12" id="KW-0067">ATP-binding</keyword>
<dbReference type="InterPro" id="IPR014729">
    <property type="entry name" value="Rossmann-like_a/b/a_fold"/>
</dbReference>
<evidence type="ECO:0000256" key="12">
    <source>
        <dbReference type="RuleBase" id="RU363036"/>
    </source>
</evidence>
<evidence type="ECO:0000256" key="5">
    <source>
        <dbReference type="ARBA" id="ARBA00022490"/>
    </source>
</evidence>
<accession>A0A9P4S9T8</accession>
<dbReference type="Proteomes" id="UP000799429">
    <property type="component" value="Unassembled WGS sequence"/>
</dbReference>
<keyword evidence="10 12" id="KW-0030">Aminoacyl-tRNA synthetase</keyword>
<evidence type="ECO:0000256" key="1">
    <source>
        <dbReference type="ARBA" id="ARBA00004496"/>
    </source>
</evidence>
<dbReference type="FunFam" id="3.40.50.620:FF:000033">
    <property type="entry name" value="tryptophan--tRNA ligase, cytoplasmic"/>
    <property type="match status" value="1"/>
</dbReference>
<dbReference type="CDD" id="cd00806">
    <property type="entry name" value="TrpRS_core"/>
    <property type="match status" value="1"/>
</dbReference>
<feature type="region of interest" description="Disordered" evidence="13">
    <location>
        <begin position="432"/>
        <end position="496"/>
    </location>
</feature>